<dbReference type="PROSITE" id="PS50113">
    <property type="entry name" value="PAC"/>
    <property type="match status" value="1"/>
</dbReference>
<dbReference type="InterPro" id="IPR000700">
    <property type="entry name" value="PAS-assoc_C"/>
</dbReference>
<dbReference type="Pfam" id="PF02518">
    <property type="entry name" value="HATPase_c"/>
    <property type="match status" value="1"/>
</dbReference>
<dbReference type="SUPFAM" id="SSF47384">
    <property type="entry name" value="Homodimeric domain of signal transducing histidine kinase"/>
    <property type="match status" value="1"/>
</dbReference>
<dbReference type="SUPFAM" id="SSF55874">
    <property type="entry name" value="ATPase domain of HSP90 chaperone/DNA topoisomerase II/histidine kinase"/>
    <property type="match status" value="1"/>
</dbReference>
<keyword evidence="11" id="KW-1185">Reference proteome</keyword>
<dbReference type="Gene3D" id="1.10.287.130">
    <property type="match status" value="1"/>
</dbReference>
<keyword evidence="4" id="KW-0418">Kinase</keyword>
<dbReference type="InterPro" id="IPR005467">
    <property type="entry name" value="His_kinase_dom"/>
</dbReference>
<dbReference type="Gene3D" id="3.30.565.10">
    <property type="entry name" value="Histidine kinase-like ATPase, C-terminal domain"/>
    <property type="match status" value="1"/>
</dbReference>
<feature type="domain" description="PAC" evidence="9">
    <location>
        <begin position="129"/>
        <end position="181"/>
    </location>
</feature>
<dbReference type="AlphaFoldDB" id="A0A3N6NXD0"/>
<evidence type="ECO:0000256" key="3">
    <source>
        <dbReference type="ARBA" id="ARBA00022553"/>
    </source>
</evidence>
<dbReference type="SMART" id="SM00086">
    <property type="entry name" value="PAC"/>
    <property type="match status" value="1"/>
</dbReference>
<keyword evidence="5" id="KW-0902">Two-component regulatory system</keyword>
<evidence type="ECO:0000313" key="10">
    <source>
        <dbReference type="EMBL" id="RQH34464.1"/>
    </source>
</evidence>
<keyword evidence="6" id="KW-0175">Coiled coil</keyword>
<dbReference type="InterPro" id="IPR000014">
    <property type="entry name" value="PAS"/>
</dbReference>
<reference evidence="10 11" key="1">
    <citation type="journal article" date="2018" name="ACS Chem. Biol.">
        <title>Ketoreductase domain dysfunction expands chemodiversity: malyngamide biosynthesis in the cyanobacterium Okeania hirsuta.</title>
        <authorList>
            <person name="Moss N.A."/>
            <person name="Leao T."/>
            <person name="Rankin M."/>
            <person name="McCullough T.M."/>
            <person name="Qu P."/>
            <person name="Korobeynikov A."/>
            <person name="Smith J.L."/>
            <person name="Gerwick L."/>
            <person name="Gerwick W.H."/>
        </authorList>
    </citation>
    <scope>NUCLEOTIDE SEQUENCE [LARGE SCALE GENOMIC DNA]</scope>
    <source>
        <strain evidence="10 11">PAB10Feb10-1</strain>
    </source>
</reference>
<dbReference type="InterPro" id="IPR003661">
    <property type="entry name" value="HisK_dim/P_dom"/>
</dbReference>
<evidence type="ECO:0000256" key="6">
    <source>
        <dbReference type="SAM" id="Coils"/>
    </source>
</evidence>
<accession>A0A3N6NXD0</accession>
<evidence type="ECO:0000259" key="8">
    <source>
        <dbReference type="PROSITE" id="PS50112"/>
    </source>
</evidence>
<feature type="domain" description="Histidine kinase" evidence="7">
    <location>
        <begin position="342"/>
        <end position="597"/>
    </location>
</feature>
<dbReference type="OrthoDB" id="442998at2"/>
<dbReference type="InterPro" id="IPR036890">
    <property type="entry name" value="HATPase_C_sf"/>
</dbReference>
<dbReference type="SMART" id="SM00387">
    <property type="entry name" value="HATPase_c"/>
    <property type="match status" value="1"/>
</dbReference>
<comment type="caution">
    <text evidence="10">The sequence shown here is derived from an EMBL/GenBank/DDBJ whole genome shotgun (WGS) entry which is preliminary data.</text>
</comment>
<dbReference type="RefSeq" id="WP_124146398.1">
    <property type="nucleotide sequence ID" value="NZ_CAWOKI010000156.1"/>
</dbReference>
<dbReference type="InterPro" id="IPR003594">
    <property type="entry name" value="HATPase_dom"/>
</dbReference>
<feature type="coiled-coil region" evidence="6">
    <location>
        <begin position="303"/>
        <end position="333"/>
    </location>
</feature>
<proteinExistence type="predicted"/>
<comment type="catalytic activity">
    <reaction evidence="1">
        <text>ATP + protein L-histidine = ADP + protein N-phospho-L-histidine.</text>
        <dbReference type="EC" id="2.7.13.3"/>
    </reaction>
</comment>
<evidence type="ECO:0000259" key="7">
    <source>
        <dbReference type="PROSITE" id="PS50109"/>
    </source>
</evidence>
<dbReference type="EC" id="2.7.13.3" evidence="2"/>
<name>A0A3N6NXD0_9CYAN</name>
<feature type="domain" description="PAS" evidence="8">
    <location>
        <begin position="71"/>
        <end position="112"/>
    </location>
</feature>
<dbReference type="InterPro" id="IPR036097">
    <property type="entry name" value="HisK_dim/P_sf"/>
</dbReference>
<evidence type="ECO:0000256" key="1">
    <source>
        <dbReference type="ARBA" id="ARBA00000085"/>
    </source>
</evidence>
<dbReference type="InterPro" id="IPR013656">
    <property type="entry name" value="PAS_4"/>
</dbReference>
<dbReference type="PROSITE" id="PS50112">
    <property type="entry name" value="PAS"/>
    <property type="match status" value="1"/>
</dbReference>
<evidence type="ECO:0000259" key="9">
    <source>
        <dbReference type="PROSITE" id="PS50113"/>
    </source>
</evidence>
<evidence type="ECO:0000313" key="11">
    <source>
        <dbReference type="Proteomes" id="UP000269154"/>
    </source>
</evidence>
<dbReference type="InterPro" id="IPR001610">
    <property type="entry name" value="PAC"/>
</dbReference>
<dbReference type="InterPro" id="IPR035965">
    <property type="entry name" value="PAS-like_dom_sf"/>
</dbReference>
<organism evidence="10 11">
    <name type="scientific">Okeania hirsuta</name>
    <dbReference type="NCBI Taxonomy" id="1458930"/>
    <lineage>
        <taxon>Bacteria</taxon>
        <taxon>Bacillati</taxon>
        <taxon>Cyanobacteriota</taxon>
        <taxon>Cyanophyceae</taxon>
        <taxon>Oscillatoriophycideae</taxon>
        <taxon>Oscillatoriales</taxon>
        <taxon>Microcoleaceae</taxon>
        <taxon>Okeania</taxon>
    </lineage>
</organism>
<evidence type="ECO:0000256" key="5">
    <source>
        <dbReference type="ARBA" id="ARBA00023012"/>
    </source>
</evidence>
<dbReference type="CDD" id="cd00130">
    <property type="entry name" value="PAS"/>
    <property type="match status" value="1"/>
</dbReference>
<dbReference type="PANTHER" id="PTHR43065:SF50">
    <property type="entry name" value="HISTIDINE KINASE"/>
    <property type="match status" value="1"/>
</dbReference>
<dbReference type="SUPFAM" id="SSF55785">
    <property type="entry name" value="PYP-like sensor domain (PAS domain)"/>
    <property type="match status" value="2"/>
</dbReference>
<dbReference type="Pfam" id="PF13426">
    <property type="entry name" value="PAS_9"/>
    <property type="match status" value="1"/>
</dbReference>
<dbReference type="Gene3D" id="3.30.450.20">
    <property type="entry name" value="PAS domain"/>
    <property type="match status" value="2"/>
</dbReference>
<dbReference type="NCBIfam" id="TIGR00229">
    <property type="entry name" value="sensory_box"/>
    <property type="match status" value="1"/>
</dbReference>
<dbReference type="InterPro" id="IPR004358">
    <property type="entry name" value="Sig_transdc_His_kin-like_C"/>
</dbReference>
<gene>
    <name evidence="10" type="ORF">D5R40_20935</name>
</gene>
<dbReference type="Proteomes" id="UP000269154">
    <property type="component" value="Unassembled WGS sequence"/>
</dbReference>
<dbReference type="GO" id="GO:0000155">
    <property type="term" value="F:phosphorelay sensor kinase activity"/>
    <property type="evidence" value="ECO:0007669"/>
    <property type="project" value="InterPro"/>
</dbReference>
<dbReference type="CDD" id="cd00082">
    <property type="entry name" value="HisKA"/>
    <property type="match status" value="1"/>
</dbReference>
<dbReference type="PROSITE" id="PS50109">
    <property type="entry name" value="HIS_KIN"/>
    <property type="match status" value="1"/>
</dbReference>
<dbReference type="PRINTS" id="PR00344">
    <property type="entry name" value="BCTRLSENSOR"/>
</dbReference>
<dbReference type="Pfam" id="PF08448">
    <property type="entry name" value="PAS_4"/>
    <property type="match status" value="1"/>
</dbReference>
<evidence type="ECO:0000256" key="4">
    <source>
        <dbReference type="ARBA" id="ARBA00022777"/>
    </source>
</evidence>
<dbReference type="PANTHER" id="PTHR43065">
    <property type="entry name" value="SENSOR HISTIDINE KINASE"/>
    <property type="match status" value="1"/>
</dbReference>
<protein>
    <recommendedName>
        <fullName evidence="2">histidine kinase</fullName>
        <ecNumber evidence="2">2.7.13.3</ecNumber>
    </recommendedName>
</protein>
<keyword evidence="3" id="KW-0597">Phosphoprotein</keyword>
<dbReference type="EMBL" id="RCBY01000136">
    <property type="protein sequence ID" value="RQH34464.1"/>
    <property type="molecule type" value="Genomic_DNA"/>
</dbReference>
<sequence>METNQVLNQSDYENYQVNQMVASFIEKNHDLQNLTSHNQEIAERRLLEAILRKTLKELSDIKFAIDQAAIVAITDQRGIIQYVNDKVYEISQYSREELIGKSHRLLNSKYHPPKFFKDLWSTISSGRVWRGEIKNKAKDGSYYWVNTTIVPFLNDLGQPYQYLAIRFDITERKRVEEALQESQKCNHSLLHAIPDLMLRLDSKGVFLDFYPSKDDENAPKASEVLGKTIEEIFPQDLAIWARHYLKLTLSTDKVQAAEYSTIINYNLYHYEARYVKSGKDEVLAIIRDITERKQGEIALRESEKRERERALQLEKALKELQKTQAQLVQAEKMSGLGQMVAGIAHEINNPISFIYGNIIHTNNYIRDLLHLLNLYRQNYQDPIPEIQDFAEECEADFLIEDLPKMVDSMNIGANRIRELVLSLRNFSRLDESEMKKVDIHSGIDSTLLILQHRLKATEKRPEITLLKDYGNLPNIECYASQLNQVFMNIIANAIDALEEQKEPGIITIKTEISQKSETGVNQDFVKISLSDNGRGISESVQNRIFDPFFTTKSVGKGTGLGLSISHQIVVEKHRGELRCISNQNEGTLFEILIPVKAGN</sequence>
<keyword evidence="4" id="KW-0808">Transferase</keyword>
<evidence type="ECO:0000256" key="2">
    <source>
        <dbReference type="ARBA" id="ARBA00012438"/>
    </source>
</evidence>